<protein>
    <submittedName>
        <fullName evidence="1">Uncharacterized protein</fullName>
    </submittedName>
</protein>
<accession>A0A3S2MCJ3</accession>
<reference evidence="1 2" key="1">
    <citation type="submission" date="2018-11" db="EMBL/GenBank/DDBJ databases">
        <authorList>
            <person name="Lopez-Roques C."/>
            <person name="Donnadieu C."/>
            <person name="Bouchez O."/>
            <person name="Klopp C."/>
            <person name="Cabau C."/>
            <person name="Zahm M."/>
        </authorList>
    </citation>
    <scope>NUCLEOTIDE SEQUENCE [LARGE SCALE GENOMIC DNA]</scope>
    <source>
        <strain evidence="1">RS831</strain>
        <tissue evidence="1">Whole body</tissue>
    </source>
</reference>
<evidence type="ECO:0000313" key="2">
    <source>
        <dbReference type="Proteomes" id="UP000283210"/>
    </source>
</evidence>
<keyword evidence="2" id="KW-1185">Reference proteome</keyword>
<gene>
    <name evidence="1" type="ORF">OJAV_G00220970</name>
</gene>
<dbReference type="EMBL" id="CM012459">
    <property type="protein sequence ID" value="RVE56434.1"/>
    <property type="molecule type" value="Genomic_DNA"/>
</dbReference>
<organism evidence="1 2">
    <name type="scientific">Oryzias javanicus</name>
    <name type="common">Javanese ricefish</name>
    <name type="synonym">Aplocheilus javanicus</name>
    <dbReference type="NCBI Taxonomy" id="123683"/>
    <lineage>
        <taxon>Eukaryota</taxon>
        <taxon>Metazoa</taxon>
        <taxon>Chordata</taxon>
        <taxon>Craniata</taxon>
        <taxon>Vertebrata</taxon>
        <taxon>Euteleostomi</taxon>
        <taxon>Actinopterygii</taxon>
        <taxon>Neopterygii</taxon>
        <taxon>Teleostei</taxon>
        <taxon>Neoteleostei</taxon>
        <taxon>Acanthomorphata</taxon>
        <taxon>Ovalentaria</taxon>
        <taxon>Atherinomorphae</taxon>
        <taxon>Beloniformes</taxon>
        <taxon>Adrianichthyidae</taxon>
        <taxon>Oryziinae</taxon>
        <taxon>Oryzias</taxon>
    </lineage>
</organism>
<proteinExistence type="predicted"/>
<name>A0A3S2MCJ3_ORYJA</name>
<dbReference type="OrthoDB" id="8187670at2759"/>
<reference evidence="1 2" key="2">
    <citation type="submission" date="2019-01" db="EMBL/GenBank/DDBJ databases">
        <title>A chromosome length genome reference of the Java medaka (oryzias javanicus).</title>
        <authorList>
            <person name="Herpin A."/>
            <person name="Takehana Y."/>
            <person name="Naruse K."/>
            <person name="Ansai S."/>
            <person name="Kawaguchi M."/>
        </authorList>
    </citation>
    <scope>NUCLEOTIDE SEQUENCE [LARGE SCALE GENOMIC DNA]</scope>
    <source>
        <strain evidence="1">RS831</strain>
        <tissue evidence="1">Whole body</tissue>
    </source>
</reference>
<evidence type="ECO:0000313" key="1">
    <source>
        <dbReference type="EMBL" id="RVE56434.1"/>
    </source>
</evidence>
<dbReference type="AlphaFoldDB" id="A0A3S2MCJ3"/>
<dbReference type="Proteomes" id="UP000283210">
    <property type="component" value="Chromosome 23"/>
</dbReference>
<sequence length="118" mass="13397">MSRDITLLHGLGPHIRCWGQKPVDEQELMLTQVLDNAKNPRDHIAMVDSCILTRSDFWSLGLERDVEGTILNCCLKIIEKKVDHVFAASSYCMSLPLGSPQTQQIRWITCRLMQPVCS</sequence>